<evidence type="ECO:0000313" key="2">
    <source>
        <dbReference type="EMBL" id="ADP77628.1"/>
    </source>
</evidence>
<sequence>MGLESIISDIEISLNLEKDAEIVYKSIKPEVLTAPSQRSKLNIKRDKKKILFKIIAEDSHAYRASLNSILRWVIISLDILKLMKRGDI</sequence>
<dbReference type="AlphaFoldDB" id="E3GZ96"/>
<dbReference type="STRING" id="523846.Mfer_0829"/>
<keyword evidence="3" id="KW-1185">Reference proteome</keyword>
<dbReference type="OrthoDB" id="8982at2157"/>
<comment type="similarity">
    <text evidence="1">Belongs to the CTAG/PCC1 family.</text>
</comment>
<reference evidence="2 3" key="1">
    <citation type="journal article" date="2010" name="Stand. Genomic Sci.">
        <title>Complete genome sequence of Methanothermus fervidus type strain (V24S).</title>
        <authorList>
            <person name="Anderson I."/>
            <person name="Djao O.D."/>
            <person name="Misra M."/>
            <person name="Chertkov O."/>
            <person name="Nolan M."/>
            <person name="Lucas S."/>
            <person name="Lapidus A."/>
            <person name="Del Rio T.G."/>
            <person name="Tice H."/>
            <person name="Cheng J.F."/>
            <person name="Tapia R."/>
            <person name="Han C."/>
            <person name="Goodwin L."/>
            <person name="Pitluck S."/>
            <person name="Liolios K."/>
            <person name="Ivanova N."/>
            <person name="Mavromatis K."/>
            <person name="Mikhailova N."/>
            <person name="Pati A."/>
            <person name="Brambilla E."/>
            <person name="Chen A."/>
            <person name="Palaniappan K."/>
            <person name="Land M."/>
            <person name="Hauser L."/>
            <person name="Chang Y.J."/>
            <person name="Jeffries C.D."/>
            <person name="Sikorski J."/>
            <person name="Spring S."/>
            <person name="Rohde M."/>
            <person name="Eichinger K."/>
            <person name="Huber H."/>
            <person name="Wirth R."/>
            <person name="Goker M."/>
            <person name="Detter J.C."/>
            <person name="Woyke T."/>
            <person name="Bristow J."/>
            <person name="Eisen J.A."/>
            <person name="Markowitz V."/>
            <person name="Hugenholtz P."/>
            <person name="Klenk H.P."/>
            <person name="Kyrpides N.C."/>
        </authorList>
    </citation>
    <scope>NUCLEOTIDE SEQUENCE [LARGE SCALE GENOMIC DNA]</scope>
    <source>
        <strain evidence="3">ATCC 43054 / DSM 2088 / JCM 10308 / V24 S</strain>
    </source>
</reference>
<dbReference type="InterPro" id="IPR015419">
    <property type="entry name" value="CTAG/Pcc1"/>
</dbReference>
<dbReference type="EMBL" id="CP002278">
    <property type="protein sequence ID" value="ADP77628.1"/>
    <property type="molecule type" value="Genomic_DNA"/>
</dbReference>
<organism evidence="2 3">
    <name type="scientific">Methanothermus fervidus (strain ATCC 43054 / DSM 2088 / JCM 10308 / V24 S)</name>
    <dbReference type="NCBI Taxonomy" id="523846"/>
    <lineage>
        <taxon>Archaea</taxon>
        <taxon>Methanobacteriati</taxon>
        <taxon>Methanobacteriota</taxon>
        <taxon>Methanomada group</taxon>
        <taxon>Methanobacteria</taxon>
        <taxon>Methanobacteriales</taxon>
        <taxon>Methanothermaceae</taxon>
        <taxon>Methanothermus</taxon>
    </lineage>
</organism>
<accession>E3GZ96</accession>
<proteinExistence type="inferred from homology"/>
<dbReference type="KEGG" id="mfv:Mfer_0829"/>
<evidence type="ECO:0000256" key="1">
    <source>
        <dbReference type="ARBA" id="ARBA00007073"/>
    </source>
</evidence>
<evidence type="ECO:0000313" key="3">
    <source>
        <dbReference type="Proteomes" id="UP000002315"/>
    </source>
</evidence>
<gene>
    <name evidence="2" type="ordered locus">Mfer_0829</name>
</gene>
<evidence type="ECO:0008006" key="4">
    <source>
        <dbReference type="Google" id="ProtNLM"/>
    </source>
</evidence>
<dbReference type="Proteomes" id="UP000002315">
    <property type="component" value="Chromosome"/>
</dbReference>
<dbReference type="Gene3D" id="3.30.310.50">
    <property type="entry name" value="Alpha-D-phosphohexomutase, C-terminal domain"/>
    <property type="match status" value="1"/>
</dbReference>
<name>E3GZ96_METFV</name>
<dbReference type="NCBIfam" id="NF011470">
    <property type="entry name" value="PRK14887.1"/>
    <property type="match status" value="1"/>
</dbReference>
<dbReference type="Pfam" id="PF09341">
    <property type="entry name" value="Pcc1"/>
    <property type="match status" value="1"/>
</dbReference>
<protein>
    <recommendedName>
        <fullName evidence="4">Transcription factor Pcc1</fullName>
    </recommendedName>
</protein>
<dbReference type="HOGENOM" id="CLU_170076_0_1_2"/>